<evidence type="ECO:0000259" key="2">
    <source>
        <dbReference type="Pfam" id="PF17667"/>
    </source>
</evidence>
<sequence>MSTFIEFKNKANMDPFQDPNTSTEETPKDFQFEREDVKSREIRGQIGSYAAAIAGTQFRTRVMSVSVSGPTARFIVWDRGGALLSEQFNYVENPQYLVAFFYRYSRGTPEKQGIDITATKTTEREVRTIPADIQAKMKQANKAHKSWCTVLVPDRDEEGKERGFVVSYPLSHTTPSPFSRSTRAMLAFDLTRKRLVFLKDYWRPDVDNIEKEGEIYRDLEEHKIPHIAPFGMGNDVRDHKTIKQDPRSQRILQPSPQTCLIHYRITLNLVGKSLSDFASSHEFISAIADAMEAHDGAWFKCQILHRDISVGNIVITADGEGILIDWDLCVKFPKRPSSQTEELQAPMVARRFARTGTWQFMSSRLLRNRTAIQDYCDDRESALWVLLWIALQYTPTTGHSGVKPGQNDDYDLAVVMEMFNYTAERTDGSTSGGGPKLTFLQNYSEQPISFTNRPVLHSLVETLTKTFAIRYASAPTAEDVRDLEKFRAREDMAEFIPRSVAYRHEQHVNKIHSEGWLVKTIRDHLAMSGWPVDDKPARQATISLSSTAHKRGRDEKKLDKRRDKKNPHGPSDGFKSLPPLP</sequence>
<reference evidence="4" key="1">
    <citation type="submission" date="2014-04" db="EMBL/GenBank/DDBJ databases">
        <title>Evolutionary Origins and Diversification of the Mycorrhizal Mutualists.</title>
        <authorList>
            <consortium name="DOE Joint Genome Institute"/>
            <consortium name="Mycorrhizal Genomics Consortium"/>
            <person name="Kohler A."/>
            <person name="Kuo A."/>
            <person name="Nagy L.G."/>
            <person name="Floudas D."/>
            <person name="Copeland A."/>
            <person name="Barry K.W."/>
            <person name="Cichocki N."/>
            <person name="Veneault-Fourrey C."/>
            <person name="LaButti K."/>
            <person name="Lindquist E.A."/>
            <person name="Lipzen A."/>
            <person name="Lundell T."/>
            <person name="Morin E."/>
            <person name="Murat C."/>
            <person name="Riley R."/>
            <person name="Ohm R."/>
            <person name="Sun H."/>
            <person name="Tunlid A."/>
            <person name="Henrissat B."/>
            <person name="Grigoriev I.V."/>
            <person name="Hibbett D.S."/>
            <person name="Martin F."/>
        </authorList>
    </citation>
    <scope>NUCLEOTIDE SEQUENCE [LARGE SCALE GENOMIC DNA]</scope>
    <source>
        <strain evidence="4">FD-334 SS-4</strain>
    </source>
</reference>
<dbReference type="OrthoDB" id="3271139at2759"/>
<gene>
    <name evidence="3" type="ORF">HYPSUDRAFT_44722</name>
</gene>
<accession>A0A0D2M6R3</accession>
<dbReference type="AlphaFoldDB" id="A0A0D2M6R3"/>
<dbReference type="EMBL" id="KN817583">
    <property type="protein sequence ID" value="KJA18888.1"/>
    <property type="molecule type" value="Genomic_DNA"/>
</dbReference>
<dbReference type="Pfam" id="PF17667">
    <property type="entry name" value="Pkinase_fungal"/>
    <property type="match status" value="1"/>
</dbReference>
<proteinExistence type="predicted"/>
<dbReference type="SUPFAM" id="SSF56112">
    <property type="entry name" value="Protein kinase-like (PK-like)"/>
    <property type="match status" value="1"/>
</dbReference>
<dbReference type="OMA" id="FASSHEF"/>
<dbReference type="Proteomes" id="UP000054270">
    <property type="component" value="Unassembled WGS sequence"/>
</dbReference>
<evidence type="ECO:0000313" key="4">
    <source>
        <dbReference type="Proteomes" id="UP000054270"/>
    </source>
</evidence>
<dbReference type="InterPro" id="IPR011009">
    <property type="entry name" value="Kinase-like_dom_sf"/>
</dbReference>
<dbReference type="PROSITE" id="PS00109">
    <property type="entry name" value="PROTEIN_KINASE_TYR"/>
    <property type="match status" value="1"/>
</dbReference>
<evidence type="ECO:0000313" key="3">
    <source>
        <dbReference type="EMBL" id="KJA18888.1"/>
    </source>
</evidence>
<keyword evidence="4" id="KW-1185">Reference proteome</keyword>
<feature type="domain" description="Fungal-type protein kinase" evidence="2">
    <location>
        <begin position="33"/>
        <end position="389"/>
    </location>
</feature>
<dbReference type="GO" id="GO:0004672">
    <property type="term" value="F:protein kinase activity"/>
    <property type="evidence" value="ECO:0007669"/>
    <property type="project" value="InterPro"/>
</dbReference>
<dbReference type="PANTHER" id="PTHR38248:SF2">
    <property type="entry name" value="FUNK1 11"/>
    <property type="match status" value="1"/>
</dbReference>
<name>A0A0D2M6R3_HYPSF</name>
<dbReference type="Gene3D" id="1.10.510.10">
    <property type="entry name" value="Transferase(Phosphotransferase) domain 1"/>
    <property type="match status" value="1"/>
</dbReference>
<evidence type="ECO:0000256" key="1">
    <source>
        <dbReference type="SAM" id="MobiDB-lite"/>
    </source>
</evidence>
<organism evidence="3 4">
    <name type="scientific">Hypholoma sublateritium (strain FD-334 SS-4)</name>
    <dbReference type="NCBI Taxonomy" id="945553"/>
    <lineage>
        <taxon>Eukaryota</taxon>
        <taxon>Fungi</taxon>
        <taxon>Dikarya</taxon>
        <taxon>Basidiomycota</taxon>
        <taxon>Agaricomycotina</taxon>
        <taxon>Agaricomycetes</taxon>
        <taxon>Agaricomycetidae</taxon>
        <taxon>Agaricales</taxon>
        <taxon>Agaricineae</taxon>
        <taxon>Strophariaceae</taxon>
        <taxon>Hypholoma</taxon>
    </lineage>
</organism>
<dbReference type="PANTHER" id="PTHR38248">
    <property type="entry name" value="FUNK1 6"/>
    <property type="match status" value="1"/>
</dbReference>
<feature type="region of interest" description="Disordered" evidence="1">
    <location>
        <begin position="541"/>
        <end position="581"/>
    </location>
</feature>
<feature type="compositionally biased region" description="Basic and acidic residues" evidence="1">
    <location>
        <begin position="552"/>
        <end position="561"/>
    </location>
</feature>
<protein>
    <recommendedName>
        <fullName evidence="2">Fungal-type protein kinase domain-containing protein</fullName>
    </recommendedName>
</protein>
<dbReference type="InterPro" id="IPR008266">
    <property type="entry name" value="Tyr_kinase_AS"/>
</dbReference>
<dbReference type="InterPro" id="IPR040976">
    <property type="entry name" value="Pkinase_fungal"/>
</dbReference>